<evidence type="ECO:0000313" key="1">
    <source>
        <dbReference type="EMBL" id="TFK61135.1"/>
    </source>
</evidence>
<name>A0ACD3A5Y9_9AGAR</name>
<keyword evidence="2" id="KW-1185">Reference proteome</keyword>
<sequence length="508" mass="54379">MGPWILVDSSENLLNFTGNWTDVDDEQMMLGSYTVSKNSSQASLGYTFADGLPTGTYVEIYGQVLNGTQLTYELGTSQDGPLPIQNNTAKSGLIWSTDLTGGGSWFQLAVQAGSFIFDYFLVTPNSTMVLNGQKMVLDDQDDWLQFEGNWTKAVGPTTPYGTPLRNTRTGSSTKGDKVSFLFHGWGVGVYGVLNPTKGKLSATFELDGGPATQLVFYNGSQTVDPDVWLLNQEFLSINLTSFLHNLTITVDDITESQTFWLDYVIYDANYQARLTPPDSSAINPPDSPARKASPGYLVGIIVAIVALIIALLILSVKYRNASHAPPRLTTSPNSSPASSIRSASTARRSLSRPSLSPSPLPLVPISPQSPHSPPLYGGAPTPSMRQRDSPRPSTSQIRPPTSPRTVTTPSTPPGISPPTTAVDSPIPIPTNVTANSAPDSSSSRSTNPNPNPNNVSNGYPPQPYASSSIIPQPMTGSSKRLDQPTREQNSNEGGSAAPPPPYEEASTR</sequence>
<gene>
    <name evidence="1" type="ORF">BDN72DRAFT_904367</name>
</gene>
<evidence type="ECO:0000313" key="2">
    <source>
        <dbReference type="Proteomes" id="UP000308600"/>
    </source>
</evidence>
<reference evidence="1 2" key="1">
    <citation type="journal article" date="2019" name="Nat. Ecol. Evol.">
        <title>Megaphylogeny resolves global patterns of mushroom evolution.</title>
        <authorList>
            <person name="Varga T."/>
            <person name="Krizsan K."/>
            <person name="Foldi C."/>
            <person name="Dima B."/>
            <person name="Sanchez-Garcia M."/>
            <person name="Sanchez-Ramirez S."/>
            <person name="Szollosi G.J."/>
            <person name="Szarkandi J.G."/>
            <person name="Papp V."/>
            <person name="Albert L."/>
            <person name="Andreopoulos W."/>
            <person name="Angelini C."/>
            <person name="Antonin V."/>
            <person name="Barry K.W."/>
            <person name="Bougher N.L."/>
            <person name="Buchanan P."/>
            <person name="Buyck B."/>
            <person name="Bense V."/>
            <person name="Catcheside P."/>
            <person name="Chovatia M."/>
            <person name="Cooper J."/>
            <person name="Damon W."/>
            <person name="Desjardin D."/>
            <person name="Finy P."/>
            <person name="Geml J."/>
            <person name="Haridas S."/>
            <person name="Hughes K."/>
            <person name="Justo A."/>
            <person name="Karasinski D."/>
            <person name="Kautmanova I."/>
            <person name="Kiss B."/>
            <person name="Kocsube S."/>
            <person name="Kotiranta H."/>
            <person name="LaButti K.M."/>
            <person name="Lechner B.E."/>
            <person name="Liimatainen K."/>
            <person name="Lipzen A."/>
            <person name="Lukacs Z."/>
            <person name="Mihaltcheva S."/>
            <person name="Morgado L.N."/>
            <person name="Niskanen T."/>
            <person name="Noordeloos M.E."/>
            <person name="Ohm R.A."/>
            <person name="Ortiz-Santana B."/>
            <person name="Ovrebo C."/>
            <person name="Racz N."/>
            <person name="Riley R."/>
            <person name="Savchenko A."/>
            <person name="Shiryaev A."/>
            <person name="Soop K."/>
            <person name="Spirin V."/>
            <person name="Szebenyi C."/>
            <person name="Tomsovsky M."/>
            <person name="Tulloss R.E."/>
            <person name="Uehling J."/>
            <person name="Grigoriev I.V."/>
            <person name="Vagvolgyi C."/>
            <person name="Papp T."/>
            <person name="Martin F.M."/>
            <person name="Miettinen O."/>
            <person name="Hibbett D.S."/>
            <person name="Nagy L.G."/>
        </authorList>
    </citation>
    <scope>NUCLEOTIDE SEQUENCE [LARGE SCALE GENOMIC DNA]</scope>
    <source>
        <strain evidence="1 2">NL-1719</strain>
    </source>
</reference>
<dbReference type="Proteomes" id="UP000308600">
    <property type="component" value="Unassembled WGS sequence"/>
</dbReference>
<proteinExistence type="predicted"/>
<dbReference type="EMBL" id="ML208691">
    <property type="protein sequence ID" value="TFK61135.1"/>
    <property type="molecule type" value="Genomic_DNA"/>
</dbReference>
<organism evidence="1 2">
    <name type="scientific">Pluteus cervinus</name>
    <dbReference type="NCBI Taxonomy" id="181527"/>
    <lineage>
        <taxon>Eukaryota</taxon>
        <taxon>Fungi</taxon>
        <taxon>Dikarya</taxon>
        <taxon>Basidiomycota</taxon>
        <taxon>Agaricomycotina</taxon>
        <taxon>Agaricomycetes</taxon>
        <taxon>Agaricomycetidae</taxon>
        <taxon>Agaricales</taxon>
        <taxon>Pluteineae</taxon>
        <taxon>Pluteaceae</taxon>
        <taxon>Pluteus</taxon>
    </lineage>
</organism>
<accession>A0ACD3A5Y9</accession>
<protein>
    <submittedName>
        <fullName evidence="1">Uncharacterized protein</fullName>
    </submittedName>
</protein>